<evidence type="ECO:0000256" key="2">
    <source>
        <dbReference type="ARBA" id="ARBA00046344"/>
    </source>
</evidence>
<dbReference type="InterPro" id="IPR029619">
    <property type="entry name" value="FAM81"/>
</dbReference>
<dbReference type="PANTHER" id="PTHR22420:SF2">
    <property type="entry name" value="PROTEIN FAM81A"/>
    <property type="match status" value="1"/>
</dbReference>
<comment type="similarity">
    <text evidence="2">Belongs to the FAM81 family.</text>
</comment>
<evidence type="ECO:0000313" key="5">
    <source>
        <dbReference type="RefSeq" id="XP_030621182.1"/>
    </source>
</evidence>
<dbReference type="RefSeq" id="XP_030621182.1">
    <property type="nucleotide sequence ID" value="XM_030765322.1"/>
</dbReference>
<evidence type="ECO:0000256" key="1">
    <source>
        <dbReference type="ARBA" id="ARBA00023054"/>
    </source>
</evidence>
<evidence type="ECO:0000313" key="4">
    <source>
        <dbReference type="Proteomes" id="UP000504632"/>
    </source>
</evidence>
<dbReference type="GeneID" id="115804830"/>
<gene>
    <name evidence="5" type="primary">LOC115804830</name>
</gene>
<organism evidence="4 5">
    <name type="scientific">Chanos chanos</name>
    <name type="common">Milkfish</name>
    <name type="synonym">Mugil chanos</name>
    <dbReference type="NCBI Taxonomy" id="29144"/>
    <lineage>
        <taxon>Eukaryota</taxon>
        <taxon>Metazoa</taxon>
        <taxon>Chordata</taxon>
        <taxon>Craniata</taxon>
        <taxon>Vertebrata</taxon>
        <taxon>Euteleostomi</taxon>
        <taxon>Actinopterygii</taxon>
        <taxon>Neopterygii</taxon>
        <taxon>Teleostei</taxon>
        <taxon>Ostariophysi</taxon>
        <taxon>Gonorynchiformes</taxon>
        <taxon>Chanidae</taxon>
        <taxon>Chanos</taxon>
    </lineage>
</organism>
<reference evidence="5" key="1">
    <citation type="submission" date="2025-08" db="UniProtKB">
        <authorList>
            <consortium name="RefSeq"/>
        </authorList>
    </citation>
    <scope>IDENTIFICATION</scope>
</reference>
<dbReference type="Proteomes" id="UP000504632">
    <property type="component" value="Chromosome 2"/>
</dbReference>
<name>A0A6J2UPI2_CHACN</name>
<protein>
    <submittedName>
        <fullName evidence="5">Protein FAM81A-like</fullName>
    </submittedName>
</protein>
<proteinExistence type="inferred from homology"/>
<evidence type="ECO:0000256" key="3">
    <source>
        <dbReference type="SAM" id="Coils"/>
    </source>
</evidence>
<sequence length="335" mass="38881">MWSLSPTAPNPESLRVDSDSLPLAVAHRGHRDTVSTVHRRGRDEESVRILLDDHIHTVTILVQRLSRDIEALQDQLRNHDDVDARTWSAVRSMELRQLSALSDLRGRVGRCDNNIARLGAEIRSTNENLHRLSKENHASKTVMESKLKEMEIQVCLICSQAEQNKSKNTPDSQTDTKLKELSDELKTQITAIQNWLRKEQDSTLKEVVDKFERLCHLIKDKTDSNEKVTLAKYTQLLEKLDNLEEAQRANTLPNQTQNLEDMIDSRVTKIQKQLWEEMQEMREETNRGFTVIHESLGTLRQVLEARMKLEREQLQRQIRLACRRGSGLRRKESPW</sequence>
<dbReference type="OrthoDB" id="10014002at2759"/>
<dbReference type="InParanoid" id="A0A6J2UPI2"/>
<dbReference type="AlphaFoldDB" id="A0A6J2UPI2"/>
<keyword evidence="4" id="KW-1185">Reference proteome</keyword>
<keyword evidence="1 3" id="KW-0175">Coiled coil</keyword>
<feature type="coiled-coil region" evidence="3">
    <location>
        <begin position="55"/>
        <end position="82"/>
    </location>
</feature>
<dbReference type="PANTHER" id="PTHR22420">
    <property type="entry name" value="PROTEIN FAM81A"/>
    <property type="match status" value="1"/>
</dbReference>
<accession>A0A6J2UPI2</accession>